<keyword evidence="14" id="KW-1185">Reference proteome</keyword>
<dbReference type="InterPro" id="IPR037066">
    <property type="entry name" value="Plug_dom_sf"/>
</dbReference>
<name>A0A173MID4_9BACT</name>
<dbReference type="InterPro" id="IPR036942">
    <property type="entry name" value="Beta-barrel_TonB_sf"/>
</dbReference>
<feature type="domain" description="TonB-dependent receptor plug" evidence="12">
    <location>
        <begin position="124"/>
        <end position="248"/>
    </location>
</feature>
<dbReference type="InterPro" id="IPR000531">
    <property type="entry name" value="Beta-barrel_TonB"/>
</dbReference>
<evidence type="ECO:0000256" key="5">
    <source>
        <dbReference type="ARBA" id="ARBA00023077"/>
    </source>
</evidence>
<reference evidence="14" key="1">
    <citation type="submission" date="2017-01" db="EMBL/GenBank/DDBJ databases">
        <authorList>
            <person name="Varghese N."/>
            <person name="Submissions S."/>
        </authorList>
    </citation>
    <scope>NUCLEOTIDE SEQUENCE [LARGE SCALE GENOMIC DNA]</scope>
    <source>
        <strain evidence="14">DSM 21054</strain>
    </source>
</reference>
<feature type="chain" id="PRO_5030023007" evidence="10">
    <location>
        <begin position="23"/>
        <end position="1075"/>
    </location>
</feature>
<keyword evidence="4 8" id="KW-0812">Transmembrane</keyword>
<dbReference type="InterPro" id="IPR023996">
    <property type="entry name" value="TonB-dep_OMP_SusC/RagA"/>
</dbReference>
<dbReference type="SUPFAM" id="SSF49464">
    <property type="entry name" value="Carboxypeptidase regulatory domain-like"/>
    <property type="match status" value="1"/>
</dbReference>
<keyword evidence="2 8" id="KW-0813">Transport</keyword>
<dbReference type="AlphaFoldDB" id="A0A173MID4"/>
<dbReference type="InterPro" id="IPR012910">
    <property type="entry name" value="Plug_dom"/>
</dbReference>
<dbReference type="PROSITE" id="PS52016">
    <property type="entry name" value="TONB_DEPENDENT_REC_3"/>
    <property type="match status" value="1"/>
</dbReference>
<sequence length="1075" mass="117582">MKKVLSFSILLPQLLFWLSANAQQVQNIAFSGKVVDDKTKTPLSGATVHITGTTHEVVTGSEGQFSFLTGQRLPVTLVISYIGYNRLEVTVTDKYTEIGLQEKADDLNEVVVTAVGIKRNTKALGYSVAEVKGKDLVQSRETNLVAALQGKVTGVQINNSGGSPGGSSSIKIRGNSSLLGNNSPLFILDGIPVDNSIQDLRSNITNGNSLATPSNRGIDINGSDVASLTILKGPAAAALYGIRASNGAVVINTKRGSALTQKKFVVSYSGSFTVDNKNRRIQPRQHKFSNGLGGSYILPGTTGSDENWGALLDTLTYSDQTSNFDKNGVIVGKSNPLSNGKPVNHYNNIDNFFVTGYTKDHNISLYGNTGNAGYYLSYGNLKQTGIIPTTDFYRQTFRFNGDFSATDKLKFAGGINYIQDGAHNRALMGGFNTNVMRALINSPDNFDITNGYAEAWKHPEAYKLPATAAKPWGDSRSYANGIGWDNPYWSLNMNPQSDETNRFITFAEANYDVNSWLKATARYGVDYYTDNRKGAFSRGTSGVATGTINDILFSRRDNNLDLLVTSQHKLSEDLHLGLVAGYNYYASYKNQVNTRGDGLTVPGNFNISNASSVQVTNQTINKKLVAGYADVKLDYRKWLFLELTGRNEWTSTLAKGKNAFFYPSVNTSFIFTDALGLKTNTFNFGKLRATYAQVGNDADPYSLLTYYTPTSISGWIQSALSFPFNGQQGLSLNSTIGNANLKPERISTWEIGTELHFFKSNTVLDVTYYHNSSKDQIIPVSLPYSTGAYNTLINAGNIVNRGLEASLQQYFVRNRKLTWSATALFSKNSSKVNYITNDIDNVSLGGIWMEARGQAGQPYGVFYGIDVARNAAGQTIIDDNPGSSNYGYPVINTVATKIGDPNPKFNLGLRNEIKSGPFTLSFLLDGRFGFDIFNAPRLQMVFNGVDASTETRGQTTVFEGVTQSKGTPNATQAVLSQAWYRKTFSVQGLYIEHDLYWLKLKDVNFTYDLPPAILKPLKISAASFTVTARNFLLKTNYTGSDPDLGTRQGLTNYSGIDFWTTPNTHSFGAALNVTF</sequence>
<comment type="similarity">
    <text evidence="8 9">Belongs to the TonB-dependent receptor family.</text>
</comment>
<evidence type="ECO:0000256" key="2">
    <source>
        <dbReference type="ARBA" id="ARBA00022448"/>
    </source>
</evidence>
<dbReference type="InterPro" id="IPR008969">
    <property type="entry name" value="CarboxyPept-like_regulatory"/>
</dbReference>
<dbReference type="Pfam" id="PF13715">
    <property type="entry name" value="CarbopepD_reg_2"/>
    <property type="match status" value="1"/>
</dbReference>
<comment type="subcellular location">
    <subcellularLocation>
        <location evidence="1 8">Cell outer membrane</location>
        <topology evidence="1 8">Multi-pass membrane protein</topology>
    </subcellularLocation>
</comment>
<evidence type="ECO:0000256" key="8">
    <source>
        <dbReference type="PROSITE-ProRule" id="PRU01360"/>
    </source>
</evidence>
<evidence type="ECO:0000256" key="6">
    <source>
        <dbReference type="ARBA" id="ARBA00023136"/>
    </source>
</evidence>
<evidence type="ECO:0000256" key="9">
    <source>
        <dbReference type="RuleBase" id="RU003357"/>
    </source>
</evidence>
<dbReference type="OrthoDB" id="609136at2"/>
<keyword evidence="7 8" id="KW-0998">Cell outer membrane</keyword>
<dbReference type="GO" id="GO:0009279">
    <property type="term" value="C:cell outer membrane"/>
    <property type="evidence" value="ECO:0007669"/>
    <property type="project" value="UniProtKB-SubCell"/>
</dbReference>
<dbReference type="InterPro" id="IPR039426">
    <property type="entry name" value="TonB-dep_rcpt-like"/>
</dbReference>
<evidence type="ECO:0000313" key="13">
    <source>
        <dbReference type="EMBL" id="SIS92399.1"/>
    </source>
</evidence>
<dbReference type="Gene3D" id="2.170.130.10">
    <property type="entry name" value="TonB-dependent receptor, plug domain"/>
    <property type="match status" value="1"/>
</dbReference>
<dbReference type="Proteomes" id="UP000186917">
    <property type="component" value="Unassembled WGS sequence"/>
</dbReference>
<evidence type="ECO:0000256" key="10">
    <source>
        <dbReference type="SAM" id="SignalP"/>
    </source>
</evidence>
<evidence type="ECO:0000256" key="3">
    <source>
        <dbReference type="ARBA" id="ARBA00022452"/>
    </source>
</evidence>
<keyword evidence="3 8" id="KW-1134">Transmembrane beta strand</keyword>
<evidence type="ECO:0000313" key="14">
    <source>
        <dbReference type="Proteomes" id="UP000186917"/>
    </source>
</evidence>
<gene>
    <name evidence="13" type="ORF">SAMN05421788_102117</name>
</gene>
<evidence type="ECO:0000259" key="11">
    <source>
        <dbReference type="Pfam" id="PF00593"/>
    </source>
</evidence>
<keyword evidence="5 9" id="KW-0798">TonB box</keyword>
<dbReference type="Gene3D" id="2.40.170.20">
    <property type="entry name" value="TonB-dependent receptor, beta-barrel domain"/>
    <property type="match status" value="1"/>
</dbReference>
<dbReference type="Pfam" id="PF00593">
    <property type="entry name" value="TonB_dep_Rec_b-barrel"/>
    <property type="match status" value="1"/>
</dbReference>
<dbReference type="RefSeq" id="WP_076377642.1">
    <property type="nucleotide sequence ID" value="NZ_AP017422.1"/>
</dbReference>
<dbReference type="Gene3D" id="2.60.40.1120">
    <property type="entry name" value="Carboxypeptidase-like, regulatory domain"/>
    <property type="match status" value="1"/>
</dbReference>
<evidence type="ECO:0000256" key="4">
    <source>
        <dbReference type="ARBA" id="ARBA00022692"/>
    </source>
</evidence>
<protein>
    <submittedName>
        <fullName evidence="13">TonB-linked outer membrane protein, SusC/RagA family</fullName>
    </submittedName>
</protein>
<accession>A0A173MID4</accession>
<organism evidence="13 14">
    <name type="scientific">Filimonas lacunae</name>
    <dbReference type="NCBI Taxonomy" id="477680"/>
    <lineage>
        <taxon>Bacteria</taxon>
        <taxon>Pseudomonadati</taxon>
        <taxon>Bacteroidota</taxon>
        <taxon>Chitinophagia</taxon>
        <taxon>Chitinophagales</taxon>
        <taxon>Chitinophagaceae</taxon>
        <taxon>Filimonas</taxon>
    </lineage>
</organism>
<keyword evidence="10" id="KW-0732">Signal</keyword>
<keyword evidence="6 8" id="KW-0472">Membrane</keyword>
<proteinExistence type="inferred from homology"/>
<dbReference type="KEGG" id="fln:FLA_3282"/>
<evidence type="ECO:0000256" key="1">
    <source>
        <dbReference type="ARBA" id="ARBA00004571"/>
    </source>
</evidence>
<dbReference type="EMBL" id="FTOR01000002">
    <property type="protein sequence ID" value="SIS92399.1"/>
    <property type="molecule type" value="Genomic_DNA"/>
</dbReference>
<feature type="signal peptide" evidence="10">
    <location>
        <begin position="1"/>
        <end position="22"/>
    </location>
</feature>
<evidence type="ECO:0000256" key="7">
    <source>
        <dbReference type="ARBA" id="ARBA00023237"/>
    </source>
</evidence>
<feature type="domain" description="TonB-dependent receptor-like beta-barrel" evidence="11">
    <location>
        <begin position="444"/>
        <end position="847"/>
    </location>
</feature>
<dbReference type="SUPFAM" id="SSF56935">
    <property type="entry name" value="Porins"/>
    <property type="match status" value="1"/>
</dbReference>
<dbReference type="STRING" id="477680.SAMN05421788_102117"/>
<evidence type="ECO:0000259" key="12">
    <source>
        <dbReference type="Pfam" id="PF07715"/>
    </source>
</evidence>
<dbReference type="Pfam" id="PF07715">
    <property type="entry name" value="Plug"/>
    <property type="match status" value="1"/>
</dbReference>
<dbReference type="NCBIfam" id="TIGR04056">
    <property type="entry name" value="OMP_RagA_SusC"/>
    <property type="match status" value="1"/>
</dbReference>